<dbReference type="PANTHER" id="PTHR42870">
    <property type="entry name" value="ACETYL-COA C-ACETYLTRANSFERASE"/>
    <property type="match status" value="1"/>
</dbReference>
<gene>
    <name evidence="2" type="ORF">RZ517_08020</name>
</gene>
<dbReference type="InterPro" id="IPR002155">
    <property type="entry name" value="Thiolase"/>
</dbReference>
<sequence length="387" mass="40249">MKALWSEAVISGIGELKPERKTDGINTMDLLMRVSAEAAQDAGIEVGEIDGLLVGPQVGETPQHVPATVAEYFGMQPTMSNVVDLGGASGPGMIWRAAAAIQMGMCETVLCVLGNHRNPVLPRSHNRNPAREFDTPFGASGANTSYALLMQAHMSQYGCAAEDYAAIAAGARANAQLNPLAIFHGKPVDVEGVLASPMVTSPLHLLEIVMPVAGGEAVIVTTPGKARKSAHRPVRLLGAGEKITHRAVSQAPSLTSGPLKPSIARALQQAAMDVSDIRFLSLYDCYTIMVAATIEDAGLCKPGDFGQWLSANGGMGLGARQPINTHGGQLGFGQPDLAGGMTHVVEAVRQLRGTANGRQIEDCETALVTGNGATMSEAVALILGSVS</sequence>
<dbReference type="Pfam" id="PF22691">
    <property type="entry name" value="Thiolase_C_1"/>
    <property type="match status" value="1"/>
</dbReference>
<keyword evidence="3" id="KW-1185">Reference proteome</keyword>
<dbReference type="Proteomes" id="UP001364156">
    <property type="component" value="Chromosome"/>
</dbReference>
<dbReference type="PANTHER" id="PTHR42870:SF1">
    <property type="entry name" value="NON-SPECIFIC LIPID-TRANSFER PROTEIN-LIKE 2"/>
    <property type="match status" value="1"/>
</dbReference>
<feature type="domain" description="Thiolase C-terminal" evidence="1">
    <location>
        <begin position="240"/>
        <end position="384"/>
    </location>
</feature>
<reference evidence="2 3" key="1">
    <citation type="submission" date="2023-10" db="EMBL/GenBank/DDBJ databases">
        <title>Roseovarius strain S88 nov., isolated from a marine algae.</title>
        <authorList>
            <person name="Lee M.W."/>
            <person name="Lee J.K."/>
            <person name="Kim J.M."/>
            <person name="Choi D.G."/>
            <person name="Baek J.H."/>
            <person name="Bayburt H."/>
            <person name="Jung J.J."/>
            <person name="Han D.M."/>
            <person name="Jeon C.O."/>
        </authorList>
    </citation>
    <scope>NUCLEOTIDE SEQUENCE [LARGE SCALE GENOMIC DNA]</scope>
    <source>
        <strain evidence="2 3">S88</strain>
    </source>
</reference>
<dbReference type="InterPro" id="IPR055140">
    <property type="entry name" value="Thiolase_C_2"/>
</dbReference>
<dbReference type="EMBL" id="CP146069">
    <property type="protein sequence ID" value="WWR48103.1"/>
    <property type="molecule type" value="Genomic_DNA"/>
</dbReference>
<dbReference type="Gene3D" id="3.40.47.10">
    <property type="match status" value="1"/>
</dbReference>
<evidence type="ECO:0000313" key="2">
    <source>
        <dbReference type="EMBL" id="WWR48103.1"/>
    </source>
</evidence>
<accession>A0ABZ2HLD1</accession>
<evidence type="ECO:0000313" key="3">
    <source>
        <dbReference type="Proteomes" id="UP001364156"/>
    </source>
</evidence>
<dbReference type="RefSeq" id="WP_338550926.1">
    <property type="nucleotide sequence ID" value="NZ_CP146069.1"/>
</dbReference>
<protein>
    <submittedName>
        <fullName evidence="2">Thiolase family protein</fullName>
    </submittedName>
</protein>
<name>A0ABZ2HLD1_9RHOB</name>
<organism evidence="2 3">
    <name type="scientific">Roseovarius phycicola</name>
    <dbReference type="NCBI Taxonomy" id="3080976"/>
    <lineage>
        <taxon>Bacteria</taxon>
        <taxon>Pseudomonadati</taxon>
        <taxon>Pseudomonadota</taxon>
        <taxon>Alphaproteobacteria</taxon>
        <taxon>Rhodobacterales</taxon>
        <taxon>Roseobacteraceae</taxon>
        <taxon>Roseovarius</taxon>
    </lineage>
</organism>
<evidence type="ECO:0000259" key="1">
    <source>
        <dbReference type="Pfam" id="PF22691"/>
    </source>
</evidence>
<proteinExistence type="predicted"/>
<dbReference type="PIRSF" id="PIRSF000429">
    <property type="entry name" value="Ac-CoA_Ac_transf"/>
    <property type="match status" value="1"/>
</dbReference>
<dbReference type="CDD" id="cd00829">
    <property type="entry name" value="SCP-x_thiolase"/>
    <property type="match status" value="1"/>
</dbReference>
<dbReference type="SUPFAM" id="SSF53901">
    <property type="entry name" value="Thiolase-like"/>
    <property type="match status" value="2"/>
</dbReference>
<dbReference type="InterPro" id="IPR016039">
    <property type="entry name" value="Thiolase-like"/>
</dbReference>